<dbReference type="GO" id="GO:0046983">
    <property type="term" value="F:protein dimerization activity"/>
    <property type="evidence" value="ECO:0007669"/>
    <property type="project" value="InterPro"/>
</dbReference>
<proteinExistence type="predicted"/>
<keyword evidence="1 6" id="KW-0808">Transferase</keyword>
<dbReference type="STRING" id="37916.MCHLDSM_04501"/>
<evidence type="ECO:0000256" key="3">
    <source>
        <dbReference type="ARBA" id="ARBA00023012"/>
    </source>
</evidence>
<keyword evidence="3" id="KW-0902">Two-component regulatory system</keyword>
<dbReference type="Gene3D" id="3.30.450.40">
    <property type="match status" value="2"/>
</dbReference>
<dbReference type="Proteomes" id="UP000036513">
    <property type="component" value="Unassembled WGS sequence"/>
</dbReference>
<dbReference type="EMBL" id="JYNL01000054">
    <property type="protein sequence ID" value="KMO71419.1"/>
    <property type="molecule type" value="Genomic_DNA"/>
</dbReference>
<dbReference type="PANTHER" id="PTHR24421">
    <property type="entry name" value="NITRATE/NITRITE SENSOR PROTEIN NARX-RELATED"/>
    <property type="match status" value="1"/>
</dbReference>
<evidence type="ECO:0000256" key="1">
    <source>
        <dbReference type="ARBA" id="ARBA00022679"/>
    </source>
</evidence>
<evidence type="ECO:0000256" key="2">
    <source>
        <dbReference type="ARBA" id="ARBA00022777"/>
    </source>
</evidence>
<accession>A0A0J6VMH9</accession>
<evidence type="ECO:0000259" key="5">
    <source>
        <dbReference type="SMART" id="SM00387"/>
    </source>
</evidence>
<dbReference type="SMART" id="SM00387">
    <property type="entry name" value="HATPase_c"/>
    <property type="match status" value="1"/>
</dbReference>
<dbReference type="PANTHER" id="PTHR24421:SF56">
    <property type="entry name" value="OXYGEN SENSOR HISTIDINE KINASE RESPONSE REGULATOR DOST"/>
    <property type="match status" value="1"/>
</dbReference>
<dbReference type="Pfam" id="PF02518">
    <property type="entry name" value="HATPase_c"/>
    <property type="match status" value="1"/>
</dbReference>
<protein>
    <submittedName>
        <fullName evidence="6">Redox sensor histidine kinase response regulator DevS</fullName>
        <ecNumber evidence="6">2.7.13.3</ecNumber>
    </submittedName>
</protein>
<dbReference type="AlphaFoldDB" id="A0A0J6VMH9"/>
<feature type="domain" description="GAF" evidence="4">
    <location>
        <begin position="23"/>
        <end position="170"/>
    </location>
</feature>
<dbReference type="SUPFAM" id="SSF55874">
    <property type="entry name" value="ATPase domain of HSP90 chaperone/DNA topoisomerase II/histidine kinase"/>
    <property type="match status" value="1"/>
</dbReference>
<dbReference type="CDD" id="cd16917">
    <property type="entry name" value="HATPase_UhpB-NarQ-NarX-like"/>
    <property type="match status" value="1"/>
</dbReference>
<dbReference type="Pfam" id="PF07730">
    <property type="entry name" value="HisKA_3"/>
    <property type="match status" value="1"/>
</dbReference>
<dbReference type="GO" id="GO:0000155">
    <property type="term" value="F:phosphorelay sensor kinase activity"/>
    <property type="evidence" value="ECO:0007669"/>
    <property type="project" value="InterPro"/>
</dbReference>
<sequence length="542" mass="57911">MNTDPSLLQVALEIGSDLDPHLDLDGTLQRFVRAAMVMTRARFGAIGVWDADGMLASFVHDGMDDHAVGMIGHLPAGKGLLGLLREHPEPVRIADLGEHPESAGFPQHHPDMRAFLGVPIVIRGEPYGGLYFADDRPGRAFTEDDEATGRALASIAAVAIDNARLIDQVREAARWTAASREITAALLSDSDPQVRPLHLIASRARHLARAEQVIVLVPSDPAQTAASVDTLVISAASGRYADDVLGQHIPVEGSTTGAVFLSGEPVITETFRRRIQAFTELGERSVVVVPLRSDDDTLGVIAVARDATAPRFDESHLELVQDFANHATIALTIARARRSSTELAMLADRERIASDLHDQVIQRVFAVGMDLQGVIARLRSPELAGRLTRSVDELQAVINDIRSTIFDLGHPLEAHGGFAKRIQDAVACLTEDREIGATLIMSGPMSVVPETLSDHAEAVVVEALSNAVRHSGAHAVTVEVAVGDDLRVEVTDDGHGIPVDNQRRSGLANLARRAHSAGGDLAITSPPEGGTCVTWSAPLSDI</sequence>
<dbReference type="InterPro" id="IPR003018">
    <property type="entry name" value="GAF"/>
</dbReference>
<organism evidence="6 7">
    <name type="scientific">Mycolicibacterium chlorophenolicum</name>
    <dbReference type="NCBI Taxonomy" id="37916"/>
    <lineage>
        <taxon>Bacteria</taxon>
        <taxon>Bacillati</taxon>
        <taxon>Actinomycetota</taxon>
        <taxon>Actinomycetes</taxon>
        <taxon>Mycobacteriales</taxon>
        <taxon>Mycobacteriaceae</taxon>
        <taxon>Mycolicibacterium</taxon>
    </lineage>
</organism>
<evidence type="ECO:0000313" key="6">
    <source>
        <dbReference type="EMBL" id="KMO71419.1"/>
    </source>
</evidence>
<dbReference type="SMR" id="A0A0J6VMH9"/>
<gene>
    <name evidence="6" type="primary">devS_2</name>
    <name evidence="6" type="ORF">MCHLDSM_04501</name>
</gene>
<reference evidence="6 7" key="1">
    <citation type="journal article" date="2015" name="Genome Biol. Evol.">
        <title>Characterization of Three Mycobacterium spp. with Potential Use in Bioremediation by Genome Sequencing and Comparative Genomics.</title>
        <authorList>
            <person name="Das S."/>
            <person name="Pettersson B.M."/>
            <person name="Behra P.R."/>
            <person name="Ramesh M."/>
            <person name="Dasgupta S."/>
            <person name="Bhattacharya A."/>
            <person name="Kirsebom L.A."/>
        </authorList>
    </citation>
    <scope>NUCLEOTIDE SEQUENCE [LARGE SCALE GENOMIC DNA]</scope>
    <source>
        <strain evidence="6 7">DSM 43826</strain>
    </source>
</reference>
<feature type="domain" description="GAF" evidence="4">
    <location>
        <begin position="191"/>
        <end position="341"/>
    </location>
</feature>
<dbReference type="InterPro" id="IPR050482">
    <property type="entry name" value="Sensor_HK_TwoCompSys"/>
</dbReference>
<dbReference type="InterPro" id="IPR011712">
    <property type="entry name" value="Sig_transdc_His_kin_sub3_dim/P"/>
</dbReference>
<keyword evidence="7" id="KW-1185">Reference proteome</keyword>
<feature type="domain" description="Histidine kinase/HSP90-like ATPase" evidence="5">
    <location>
        <begin position="451"/>
        <end position="541"/>
    </location>
</feature>
<keyword evidence="2 6" id="KW-0418">Kinase</keyword>
<evidence type="ECO:0000313" key="7">
    <source>
        <dbReference type="Proteomes" id="UP000036513"/>
    </source>
</evidence>
<dbReference type="InterPro" id="IPR003594">
    <property type="entry name" value="HATPase_dom"/>
</dbReference>
<dbReference type="Gene3D" id="1.20.5.1930">
    <property type="match status" value="1"/>
</dbReference>
<dbReference type="Pfam" id="PF13185">
    <property type="entry name" value="GAF_2"/>
    <property type="match status" value="2"/>
</dbReference>
<name>A0A0J6VMH9_9MYCO</name>
<dbReference type="SUPFAM" id="SSF55781">
    <property type="entry name" value="GAF domain-like"/>
    <property type="match status" value="2"/>
</dbReference>
<dbReference type="InterPro" id="IPR029016">
    <property type="entry name" value="GAF-like_dom_sf"/>
</dbReference>
<dbReference type="SMART" id="SM00065">
    <property type="entry name" value="GAF"/>
    <property type="match status" value="2"/>
</dbReference>
<dbReference type="EC" id="2.7.13.3" evidence="6"/>
<comment type="caution">
    <text evidence="6">The sequence shown here is derived from an EMBL/GenBank/DDBJ whole genome shotgun (WGS) entry which is preliminary data.</text>
</comment>
<dbReference type="InterPro" id="IPR036890">
    <property type="entry name" value="HATPase_C_sf"/>
</dbReference>
<evidence type="ECO:0000259" key="4">
    <source>
        <dbReference type="SMART" id="SM00065"/>
    </source>
</evidence>
<dbReference type="PATRIC" id="fig|37916.4.peg.4482"/>
<dbReference type="GO" id="GO:0016020">
    <property type="term" value="C:membrane"/>
    <property type="evidence" value="ECO:0007669"/>
    <property type="project" value="InterPro"/>
</dbReference>
<dbReference type="RefSeq" id="WP_048471837.1">
    <property type="nucleotide sequence ID" value="NZ_JYNL01000054.1"/>
</dbReference>
<dbReference type="Gene3D" id="3.30.565.10">
    <property type="entry name" value="Histidine kinase-like ATPase, C-terminal domain"/>
    <property type="match status" value="1"/>
</dbReference>